<dbReference type="HOGENOM" id="CLU_1837815_0_0_1"/>
<name>W1NXU0_AMBTC</name>
<dbReference type="PANTHER" id="PTHR36350:SF3">
    <property type="entry name" value="TRANSMEMBRANE PROTEIN"/>
    <property type="match status" value="1"/>
</dbReference>
<proteinExistence type="predicted"/>
<protein>
    <submittedName>
        <fullName evidence="2">Uncharacterized protein</fullName>
    </submittedName>
</protein>
<evidence type="ECO:0000313" key="3">
    <source>
        <dbReference type="Proteomes" id="UP000017836"/>
    </source>
</evidence>
<gene>
    <name evidence="2" type="ORF">AMTR_s00096p00159830</name>
</gene>
<accession>W1NXU0</accession>
<dbReference type="EMBL" id="KI394634">
    <property type="protein sequence ID" value="ERN02437.1"/>
    <property type="molecule type" value="Genomic_DNA"/>
</dbReference>
<evidence type="ECO:0000313" key="2">
    <source>
        <dbReference type="EMBL" id="ERN02437.1"/>
    </source>
</evidence>
<feature type="transmembrane region" description="Helical" evidence="1">
    <location>
        <begin position="47"/>
        <end position="66"/>
    </location>
</feature>
<sequence length="140" mass="15830">MTNIPCIKIIQALNQTIQALYQPNSFAWYSLPLQVLRLGYRGPDPKIVALVMIAMVATFTTVMFKIRNGKKNQEKAEENVKFQRSLSMATLRGGKPALQCFIIAQQALVEPDILTNAKYQFGKLLEDDLPNFEQLQSELP</sequence>
<dbReference type="PANTHER" id="PTHR36350">
    <property type="entry name" value="TRANSMEMBRANE PROTEIN"/>
    <property type="match status" value="1"/>
</dbReference>
<dbReference type="Gramene" id="ERN02437">
    <property type="protein sequence ID" value="ERN02437"/>
    <property type="gene ID" value="AMTR_s00096p00159830"/>
</dbReference>
<dbReference type="Proteomes" id="UP000017836">
    <property type="component" value="Unassembled WGS sequence"/>
</dbReference>
<keyword evidence="3" id="KW-1185">Reference proteome</keyword>
<keyword evidence="1" id="KW-0812">Transmembrane</keyword>
<organism evidence="2 3">
    <name type="scientific">Amborella trichopoda</name>
    <dbReference type="NCBI Taxonomy" id="13333"/>
    <lineage>
        <taxon>Eukaryota</taxon>
        <taxon>Viridiplantae</taxon>
        <taxon>Streptophyta</taxon>
        <taxon>Embryophyta</taxon>
        <taxon>Tracheophyta</taxon>
        <taxon>Spermatophyta</taxon>
        <taxon>Magnoliopsida</taxon>
        <taxon>Amborellales</taxon>
        <taxon>Amborellaceae</taxon>
        <taxon>Amborella</taxon>
    </lineage>
</organism>
<reference evidence="3" key="1">
    <citation type="journal article" date="2013" name="Science">
        <title>The Amborella genome and the evolution of flowering plants.</title>
        <authorList>
            <consortium name="Amborella Genome Project"/>
        </authorList>
    </citation>
    <scope>NUCLEOTIDE SEQUENCE [LARGE SCALE GENOMIC DNA]</scope>
</reference>
<dbReference type="AlphaFoldDB" id="W1NXU0"/>
<evidence type="ECO:0000256" key="1">
    <source>
        <dbReference type="SAM" id="Phobius"/>
    </source>
</evidence>
<keyword evidence="1" id="KW-1133">Transmembrane helix</keyword>
<keyword evidence="1" id="KW-0472">Membrane</keyword>